<protein>
    <submittedName>
        <fullName evidence="2">Uncharacterized protein</fullName>
    </submittedName>
</protein>
<name>A0A815EC88_9BILA</name>
<feature type="compositionally biased region" description="Basic and acidic residues" evidence="1">
    <location>
        <begin position="72"/>
        <end position="87"/>
    </location>
</feature>
<evidence type="ECO:0000313" key="3">
    <source>
        <dbReference type="EMBL" id="CAF5181976.1"/>
    </source>
</evidence>
<proteinExistence type="predicted"/>
<evidence type="ECO:0000256" key="1">
    <source>
        <dbReference type="SAM" id="MobiDB-lite"/>
    </source>
</evidence>
<feature type="compositionally biased region" description="Basic and acidic residues" evidence="1">
    <location>
        <begin position="48"/>
        <end position="64"/>
    </location>
</feature>
<dbReference type="EMBL" id="CAJOBH010291701">
    <property type="protein sequence ID" value="CAF5181976.1"/>
    <property type="molecule type" value="Genomic_DNA"/>
</dbReference>
<evidence type="ECO:0000313" key="4">
    <source>
        <dbReference type="Proteomes" id="UP000663855"/>
    </source>
</evidence>
<organism evidence="2 4">
    <name type="scientific">Rotaria magnacalcarata</name>
    <dbReference type="NCBI Taxonomy" id="392030"/>
    <lineage>
        <taxon>Eukaryota</taxon>
        <taxon>Metazoa</taxon>
        <taxon>Spiralia</taxon>
        <taxon>Gnathifera</taxon>
        <taxon>Rotifera</taxon>
        <taxon>Eurotatoria</taxon>
        <taxon>Bdelloidea</taxon>
        <taxon>Philodinida</taxon>
        <taxon>Philodinidae</taxon>
        <taxon>Rotaria</taxon>
    </lineage>
</organism>
<feature type="region of interest" description="Disordered" evidence="1">
    <location>
        <begin position="1"/>
        <end position="112"/>
    </location>
</feature>
<dbReference type="EMBL" id="CAJNOV010008158">
    <property type="protein sequence ID" value="CAF1312978.1"/>
    <property type="molecule type" value="Genomic_DNA"/>
</dbReference>
<reference evidence="2" key="1">
    <citation type="submission" date="2021-02" db="EMBL/GenBank/DDBJ databases">
        <authorList>
            <person name="Nowell W R."/>
        </authorList>
    </citation>
    <scope>NUCLEOTIDE SEQUENCE</scope>
</reference>
<sequence length="112" mass="12740">EQVLVDSLATSEPQKDDAQYEENYESDQYAPEYRTTAEVTKTESTTQEDEKPFEESVTPERKFLESPLGETTHSDEQSDYYDSRETSAGDTNMIEPSAIVTEYGHQSPSEKE</sequence>
<feature type="compositionally biased region" description="Low complexity" evidence="1">
    <location>
        <begin position="36"/>
        <end position="45"/>
    </location>
</feature>
<dbReference type="Proteomes" id="UP000663855">
    <property type="component" value="Unassembled WGS sequence"/>
</dbReference>
<comment type="caution">
    <text evidence="2">The sequence shown here is derived from an EMBL/GenBank/DDBJ whole genome shotgun (WGS) entry which is preliminary data.</text>
</comment>
<feature type="non-terminal residue" evidence="2">
    <location>
        <position position="112"/>
    </location>
</feature>
<feature type="non-terminal residue" evidence="2">
    <location>
        <position position="1"/>
    </location>
</feature>
<accession>A0A815EC88</accession>
<dbReference type="AlphaFoldDB" id="A0A815EC88"/>
<gene>
    <name evidence="3" type="ORF">BYL167_LOCUS79106</name>
    <name evidence="2" type="ORF">CJN711_LOCUS17528</name>
</gene>
<dbReference type="Proteomes" id="UP000681967">
    <property type="component" value="Unassembled WGS sequence"/>
</dbReference>
<evidence type="ECO:0000313" key="2">
    <source>
        <dbReference type="EMBL" id="CAF1312978.1"/>
    </source>
</evidence>